<dbReference type="PANTHER" id="PTHR13363:SF5">
    <property type="entry name" value="E3 UBIQUITIN-PROTEIN LIGASE RNF123"/>
    <property type="match status" value="1"/>
</dbReference>
<organism evidence="14">
    <name type="scientific">Ananas comosus</name>
    <name type="common">Pineapple</name>
    <name type="synonym">Ananas ananas</name>
    <dbReference type="NCBI Taxonomy" id="4615"/>
    <lineage>
        <taxon>Eukaryota</taxon>
        <taxon>Viridiplantae</taxon>
        <taxon>Streptophyta</taxon>
        <taxon>Embryophyta</taxon>
        <taxon>Tracheophyta</taxon>
        <taxon>Spermatophyta</taxon>
        <taxon>Magnoliopsida</taxon>
        <taxon>Liliopsida</taxon>
        <taxon>Poales</taxon>
        <taxon>Bromeliaceae</taxon>
        <taxon>Bromelioideae</taxon>
        <taxon>Ananas</taxon>
    </lineage>
</organism>
<dbReference type="PROSITE" id="PS50089">
    <property type="entry name" value="ZF_RING_2"/>
    <property type="match status" value="1"/>
</dbReference>
<keyword evidence="3" id="KW-0808">Transferase</keyword>
<evidence type="ECO:0000256" key="3">
    <source>
        <dbReference type="ARBA" id="ARBA00022679"/>
    </source>
</evidence>
<evidence type="ECO:0000313" key="13">
    <source>
        <dbReference type="RefSeq" id="XP_020104275.1"/>
    </source>
</evidence>
<dbReference type="Pfam" id="PF00622">
    <property type="entry name" value="SPRY"/>
    <property type="match status" value="1"/>
</dbReference>
<evidence type="ECO:0000256" key="8">
    <source>
        <dbReference type="PROSITE-ProRule" id="PRU00175"/>
    </source>
</evidence>
<reference evidence="11" key="1">
    <citation type="journal article" date="2015" name="Nat. Genet.">
        <title>The pineapple genome and the evolution of CAM photosynthesis.</title>
        <authorList>
            <person name="Ming R."/>
            <person name="VanBuren R."/>
            <person name="Wai C.M."/>
            <person name="Tang H."/>
            <person name="Schatz M.C."/>
            <person name="Bowers J.E."/>
            <person name="Lyons E."/>
            <person name="Wang M.L."/>
            <person name="Chen J."/>
            <person name="Biggers E."/>
            <person name="Zhang J."/>
            <person name="Huang L."/>
            <person name="Zhang L."/>
            <person name="Miao W."/>
            <person name="Zhang J."/>
            <person name="Ye Z."/>
            <person name="Miao C."/>
            <person name="Lin Z."/>
            <person name="Wang H."/>
            <person name="Zhou H."/>
            <person name="Yim W.C."/>
            <person name="Priest H.D."/>
            <person name="Zheng C."/>
            <person name="Woodhouse M."/>
            <person name="Edger P.P."/>
            <person name="Guyot R."/>
            <person name="Guo H.B."/>
            <person name="Guo H."/>
            <person name="Zheng G."/>
            <person name="Singh R."/>
            <person name="Sharma A."/>
            <person name="Min X."/>
            <person name="Zheng Y."/>
            <person name="Lee H."/>
            <person name="Gurtowski J."/>
            <person name="Sedlazeck F.J."/>
            <person name="Harkess A."/>
            <person name="McKain M.R."/>
            <person name="Liao Z."/>
            <person name="Fang J."/>
            <person name="Liu J."/>
            <person name="Zhang X."/>
            <person name="Zhang Q."/>
            <person name="Hu W."/>
            <person name="Qin Y."/>
            <person name="Wang K."/>
            <person name="Chen L.Y."/>
            <person name="Shirley N."/>
            <person name="Lin Y.R."/>
            <person name="Liu L.Y."/>
            <person name="Hernandez A.G."/>
            <person name="Wright C.L."/>
            <person name="Bulone V."/>
            <person name="Tuskan G.A."/>
            <person name="Heath K."/>
            <person name="Zee F."/>
            <person name="Moore P.H."/>
            <person name="Sunkar R."/>
            <person name="Leebens-Mack J.H."/>
            <person name="Mockler T."/>
            <person name="Bennetzen J.L."/>
            <person name="Freeling M."/>
            <person name="Sankoff D."/>
            <person name="Paterson A.H."/>
            <person name="Zhu X."/>
            <person name="Yang X."/>
            <person name="Smith J.A."/>
            <person name="Cushman J.C."/>
            <person name="Paull R.E."/>
            <person name="Yu Q."/>
        </authorList>
    </citation>
    <scope>NUCLEOTIDE SEQUENCE [LARGE SCALE GENOMIC DNA]</scope>
    <source>
        <strain evidence="11">cv. F153</strain>
    </source>
</reference>
<dbReference type="GO" id="GO:0061630">
    <property type="term" value="F:ubiquitin protein ligase activity"/>
    <property type="evidence" value="ECO:0007669"/>
    <property type="project" value="UniProtKB-EC"/>
</dbReference>
<reference evidence="12 13" key="2">
    <citation type="submission" date="2025-04" db="UniProtKB">
        <authorList>
            <consortium name="RefSeq"/>
        </authorList>
    </citation>
    <scope>IDENTIFICATION</scope>
    <source>
        <tissue evidence="12 13">Leaf</tissue>
    </source>
</reference>
<dbReference type="InterPro" id="IPR045129">
    <property type="entry name" value="RNF123/RKP/RSPRY1"/>
</dbReference>
<feature type="domain" description="B30.2/SPRY" evidence="10">
    <location>
        <begin position="74"/>
        <end position="266"/>
    </location>
</feature>
<evidence type="ECO:0000259" key="9">
    <source>
        <dbReference type="PROSITE" id="PS50089"/>
    </source>
</evidence>
<sequence length="1276" mass="144227">MAEDSIRLNGFSSGLAVLLSDDDPKGNPQKSHLISYHGDIGNQAVERTIEYIFDLPHKSVALTSNTVDIKFICSILKNQAQRYPDSDDYSRDGVFFNDHGCGPYIVCMDKSSMCGEFKTVRKPLLVESRSVFSSARVNACVWKGKWMYEVTLETAGIQQIGWATLLCPFTEQKGVGDSEHSYAFDGRRVTKWNKEHRAYGQPWVVGDVIGCCIDFDAKEISFYRNGVSLGVAFDGIRKVGPAIGYYPAISLSEGERCDLNFGSRPFKYPVEGFRPIQAPPERVAFTTYLLQCLSRLLEVQCLERSESAYFQKLRRVKRFAPLKELFCPISHGICEKFYNIVESSEWSTEYIAWGVLSSFLVDVFGSQAPHDYSSLDRVIDLLLKFPGANSLLQHVIVALSYSCKVAPLVLTECPYSGSYPYLALACHIVRRKDMMVLWWKSLDFGFSLEGFLSMKSPNKQDLHCLIPSVWWPGSCEDVGNESSMMLTMSALSGAVAKIEEMHRDLCSLVIRFIPPGCPPQLPGSVFRTFIQNCIVKTRGVDHKMVSSGISSNTVILSLYNVILHMLSEGFSMEDSSGSTTSSRTNSGIAIGFLHRRGKRNFPVDLFFRNDTYCSGVPRIGGTMCHLSKSHQVTDDEKKEVQWDEGYTDDGDSRITHSTLQKPCCCSTPEVEVFEMSKDSVKYPGKVSKGPCKSMPEKSTPVAAECSARSFSDEIVDKPSSSDQSETDFGYRPLHNLGSVPMMDQLSSEALREEELLDIMLLLYHLGVAPKFRQAFYFMSHQSQSISLLDDTDKQIREKSSVEQVKRLKEARNVYREELVDCVKHCVWYRASLFSRWKQRGLYATCMWVVDLLLVLSDIDTVFLYIPEFYVESLVDSFHALRRSDPPFVSSSVFIKHGLSSFVTFIAKHFNDHRISSADIKDLLLQSISVLVQYKDFLVAFENNKEAVQRMPKALLAAFDNRSWLPVTNILLRLCKGSGFAVSRHAESSSSALFQVLLREACIHDEELFSSFLNRLFNMLSWTMTEFSMSIREMQDNYEIVDLQQRKCSAIFDISCNLARILEFCMREIPQAFLFGPDMNLRRLTEWIIFILNHIISAADSEFFDMSIRRPGQNQEKTNRTMILAPLVGIIVNLMDACSDPGREKLNDVISVFVSMDCPTVHYGLQYLLSYNWSIVLRGDASVTKLARLEEFSSYLRSRTEELNSRGEIETQSGDDETEDSCCICYNNNSDAFFEPCHHTSCFGCISRHLLNSQRCFFCNATVSAVVTVEPKGAQSR</sequence>
<evidence type="ECO:0000256" key="7">
    <source>
        <dbReference type="ARBA" id="ARBA00022833"/>
    </source>
</evidence>
<keyword evidence="7" id="KW-0862">Zinc</keyword>
<evidence type="ECO:0000313" key="12">
    <source>
        <dbReference type="RefSeq" id="XP_020104274.1"/>
    </source>
</evidence>
<dbReference type="Gene3D" id="2.60.120.920">
    <property type="match status" value="1"/>
</dbReference>
<dbReference type="GeneID" id="109721216"/>
<dbReference type="SUPFAM" id="SSF57850">
    <property type="entry name" value="RING/U-box"/>
    <property type="match status" value="1"/>
</dbReference>
<dbReference type="Pfam" id="PF13920">
    <property type="entry name" value="zf-C3HC4_3"/>
    <property type="match status" value="1"/>
</dbReference>
<dbReference type="OrthoDB" id="258495at2759"/>
<evidence type="ECO:0000256" key="6">
    <source>
        <dbReference type="ARBA" id="ARBA00022786"/>
    </source>
</evidence>
<dbReference type="Proteomes" id="UP000515123">
    <property type="component" value="Linkage group 15"/>
</dbReference>
<dbReference type="GO" id="GO:0008270">
    <property type="term" value="F:zinc ion binding"/>
    <property type="evidence" value="ECO:0007669"/>
    <property type="project" value="UniProtKB-KW"/>
</dbReference>
<evidence type="ECO:0000313" key="11">
    <source>
        <dbReference type="Proteomes" id="UP000515123"/>
    </source>
</evidence>
<dbReference type="InterPro" id="IPR013083">
    <property type="entry name" value="Znf_RING/FYVE/PHD"/>
</dbReference>
<evidence type="ECO:0000256" key="1">
    <source>
        <dbReference type="ARBA" id="ARBA00000900"/>
    </source>
</evidence>
<evidence type="ECO:0000256" key="5">
    <source>
        <dbReference type="ARBA" id="ARBA00022771"/>
    </source>
</evidence>
<dbReference type="InterPro" id="IPR057987">
    <property type="entry name" value="TPR_RNF123/RKP"/>
</dbReference>
<comment type="catalytic activity">
    <reaction evidence="1">
        <text>S-ubiquitinyl-[E2 ubiquitin-conjugating enzyme]-L-cysteine + [acceptor protein]-L-lysine = [E2 ubiquitin-conjugating enzyme]-L-cysteine + N(6)-ubiquitinyl-[acceptor protein]-L-lysine.</text>
        <dbReference type="EC" id="2.3.2.27"/>
    </reaction>
</comment>
<dbReference type="RefSeq" id="XP_020104275.1">
    <property type="nucleotide sequence ID" value="XM_020248686.1"/>
</dbReference>
<keyword evidence="4" id="KW-0479">Metal-binding</keyword>
<evidence type="ECO:0000313" key="14">
    <source>
        <dbReference type="RefSeq" id="XP_020104276.1"/>
    </source>
</evidence>
<evidence type="ECO:0000256" key="2">
    <source>
        <dbReference type="ARBA" id="ARBA00012483"/>
    </source>
</evidence>
<dbReference type="Gene3D" id="3.30.40.10">
    <property type="entry name" value="Zinc/RING finger domain, C3HC4 (zinc finger)"/>
    <property type="match status" value="1"/>
</dbReference>
<dbReference type="GO" id="GO:0005737">
    <property type="term" value="C:cytoplasm"/>
    <property type="evidence" value="ECO:0007669"/>
    <property type="project" value="TreeGrafter"/>
</dbReference>
<dbReference type="InterPro" id="IPR045737">
    <property type="entry name" value="RKP_N"/>
</dbReference>
<dbReference type="RefSeq" id="XP_020104274.1">
    <property type="nucleotide sequence ID" value="XM_020248685.1"/>
</dbReference>
<dbReference type="InterPro" id="IPR001870">
    <property type="entry name" value="B30.2/SPRY"/>
</dbReference>
<dbReference type="InterPro" id="IPR003877">
    <property type="entry name" value="SPRY_dom"/>
</dbReference>
<keyword evidence="11" id="KW-1185">Reference proteome</keyword>
<dbReference type="FunFam" id="2.60.120.920:FF:000053">
    <property type="entry name" value="E3 ubiquitin-protein ligase RKP"/>
    <property type="match status" value="1"/>
</dbReference>
<keyword evidence="6" id="KW-0833">Ubl conjugation pathway</keyword>
<dbReference type="Pfam" id="PF25576">
    <property type="entry name" value="TPR_RNF123"/>
    <property type="match status" value="1"/>
</dbReference>
<dbReference type="Pfam" id="PF19322">
    <property type="entry name" value="RKP_N"/>
    <property type="match status" value="1"/>
</dbReference>
<dbReference type="EC" id="2.3.2.27" evidence="2"/>
<dbReference type="PANTHER" id="PTHR13363">
    <property type="entry name" value="RING FINGER AND SRY DOMAIN-CONTAINING"/>
    <property type="match status" value="1"/>
</dbReference>
<dbReference type="InterPro" id="IPR001841">
    <property type="entry name" value="Znf_RING"/>
</dbReference>
<gene>
    <name evidence="12 13 14" type="primary">LOC109721216</name>
</gene>
<name>A0A6P5G6Q0_ANACO</name>
<evidence type="ECO:0000256" key="4">
    <source>
        <dbReference type="ARBA" id="ARBA00022723"/>
    </source>
</evidence>
<evidence type="ECO:0000259" key="10">
    <source>
        <dbReference type="PROSITE" id="PS50188"/>
    </source>
</evidence>
<dbReference type="SUPFAM" id="SSF49899">
    <property type="entry name" value="Concanavalin A-like lectins/glucanases"/>
    <property type="match status" value="1"/>
</dbReference>
<dbReference type="SMART" id="SM00449">
    <property type="entry name" value="SPRY"/>
    <property type="match status" value="1"/>
</dbReference>
<dbReference type="AlphaFoldDB" id="A0A6P5G6Q0"/>
<feature type="domain" description="RING-type" evidence="9">
    <location>
        <begin position="1221"/>
        <end position="1259"/>
    </location>
</feature>
<dbReference type="PROSITE" id="PS50188">
    <property type="entry name" value="B302_SPRY"/>
    <property type="match status" value="1"/>
</dbReference>
<dbReference type="InterPro" id="IPR035773">
    <property type="entry name" value="SPRY_RNF123"/>
</dbReference>
<proteinExistence type="predicted"/>
<protein>
    <recommendedName>
        <fullName evidence="2">RING-type E3 ubiquitin transferase</fullName>
        <ecNumber evidence="2">2.3.2.27</ecNumber>
    </recommendedName>
</protein>
<dbReference type="RefSeq" id="XP_020104276.1">
    <property type="nucleotide sequence ID" value="XM_020248687.1"/>
</dbReference>
<keyword evidence="5 8" id="KW-0863">Zinc-finger</keyword>
<dbReference type="InterPro" id="IPR043136">
    <property type="entry name" value="B30.2/SPRY_sf"/>
</dbReference>
<accession>A0A6P5G6Q0</accession>
<dbReference type="GO" id="GO:0051603">
    <property type="term" value="P:proteolysis involved in protein catabolic process"/>
    <property type="evidence" value="ECO:0007669"/>
    <property type="project" value="TreeGrafter"/>
</dbReference>
<dbReference type="CDD" id="cd16541">
    <property type="entry name" value="RING-HC_RNF123"/>
    <property type="match status" value="1"/>
</dbReference>
<dbReference type="InterPro" id="IPR013320">
    <property type="entry name" value="ConA-like_dom_sf"/>
</dbReference>
<dbReference type="CDD" id="cd12882">
    <property type="entry name" value="SPRY_RNF123"/>
    <property type="match status" value="1"/>
</dbReference>